<protein>
    <recommendedName>
        <fullName evidence="1">Methyltransferase FkbM domain-containing protein</fullName>
    </recommendedName>
</protein>
<organism evidence="2 3">
    <name type="scientific">Agaribacter marinus</name>
    <dbReference type="NCBI Taxonomy" id="1431249"/>
    <lineage>
        <taxon>Bacteria</taxon>
        <taxon>Pseudomonadati</taxon>
        <taxon>Pseudomonadota</taxon>
        <taxon>Gammaproteobacteria</taxon>
        <taxon>Alteromonadales</taxon>
        <taxon>Alteromonadaceae</taxon>
        <taxon>Agaribacter</taxon>
    </lineage>
</organism>
<reference evidence="2" key="1">
    <citation type="journal article" date="2014" name="Int. J. Syst. Evol. Microbiol.">
        <title>Complete genome sequence of Corynebacterium casei LMG S-19264T (=DSM 44701T), isolated from a smear-ripened cheese.</title>
        <authorList>
            <consortium name="US DOE Joint Genome Institute (JGI-PGF)"/>
            <person name="Walter F."/>
            <person name="Albersmeier A."/>
            <person name="Kalinowski J."/>
            <person name="Ruckert C."/>
        </authorList>
    </citation>
    <scope>NUCLEOTIDE SEQUENCE</scope>
    <source>
        <strain evidence="2">NBRC 110023</strain>
    </source>
</reference>
<dbReference type="Gene3D" id="3.40.50.150">
    <property type="entry name" value="Vaccinia Virus protein VP39"/>
    <property type="match status" value="1"/>
</dbReference>
<dbReference type="Proteomes" id="UP001156601">
    <property type="component" value="Unassembled WGS sequence"/>
</dbReference>
<feature type="domain" description="Methyltransferase FkbM" evidence="1">
    <location>
        <begin position="42"/>
        <end position="202"/>
    </location>
</feature>
<name>A0AA37SWX8_9ALTE</name>
<gene>
    <name evidence="2" type="ORF">GCM10007852_22160</name>
</gene>
<proteinExistence type="predicted"/>
<dbReference type="InterPro" id="IPR052514">
    <property type="entry name" value="SAM-dependent_MTase"/>
</dbReference>
<keyword evidence="3" id="KW-1185">Reference proteome</keyword>
<dbReference type="PANTHER" id="PTHR34203">
    <property type="entry name" value="METHYLTRANSFERASE, FKBM FAMILY PROTEIN"/>
    <property type="match status" value="1"/>
</dbReference>
<evidence type="ECO:0000313" key="2">
    <source>
        <dbReference type="EMBL" id="GLR71308.1"/>
    </source>
</evidence>
<dbReference type="Pfam" id="PF05050">
    <property type="entry name" value="Methyltransf_21"/>
    <property type="match status" value="1"/>
</dbReference>
<dbReference type="RefSeq" id="WP_284217668.1">
    <property type="nucleotide sequence ID" value="NZ_BSOT01000006.1"/>
</dbReference>
<reference evidence="2" key="2">
    <citation type="submission" date="2023-01" db="EMBL/GenBank/DDBJ databases">
        <title>Draft genome sequence of Agaribacter marinus strain NBRC 110023.</title>
        <authorList>
            <person name="Sun Q."/>
            <person name="Mori K."/>
        </authorList>
    </citation>
    <scope>NUCLEOTIDE SEQUENCE</scope>
    <source>
        <strain evidence="2">NBRC 110023</strain>
    </source>
</reference>
<dbReference type="PANTHER" id="PTHR34203:SF15">
    <property type="entry name" value="SLL1173 PROTEIN"/>
    <property type="match status" value="1"/>
</dbReference>
<sequence>MSVKSKLGWLLSKLLYEWNPIKHRRKQKFYANFIGNGDLCFDVGSHLGDRADTWLRLNARVVAFEPQPNFADYLSQKFAANTQFNLERVGLGEAPGNATLAISTLFPTLSTLAGNDWEKELTAASNLRIEFDKKITIETSTLDAMIQKYGTPHFCKIDVEGFELQVLKGLSVALPYISFEFLSFSETRMQECLDVLKSLGYKHFNWSYKETFQMRFDHWVDDHQVVNDIKQFKKGIFSGDIYCRFDSCK</sequence>
<dbReference type="NCBIfam" id="TIGR01444">
    <property type="entry name" value="fkbM_fam"/>
    <property type="match status" value="1"/>
</dbReference>
<evidence type="ECO:0000313" key="3">
    <source>
        <dbReference type="Proteomes" id="UP001156601"/>
    </source>
</evidence>
<evidence type="ECO:0000259" key="1">
    <source>
        <dbReference type="Pfam" id="PF05050"/>
    </source>
</evidence>
<dbReference type="AlphaFoldDB" id="A0AA37SWX8"/>
<dbReference type="SUPFAM" id="SSF53335">
    <property type="entry name" value="S-adenosyl-L-methionine-dependent methyltransferases"/>
    <property type="match status" value="1"/>
</dbReference>
<dbReference type="InterPro" id="IPR006342">
    <property type="entry name" value="FkbM_mtfrase"/>
</dbReference>
<dbReference type="EMBL" id="BSOT01000006">
    <property type="protein sequence ID" value="GLR71308.1"/>
    <property type="molecule type" value="Genomic_DNA"/>
</dbReference>
<comment type="caution">
    <text evidence="2">The sequence shown here is derived from an EMBL/GenBank/DDBJ whole genome shotgun (WGS) entry which is preliminary data.</text>
</comment>
<dbReference type="InterPro" id="IPR029063">
    <property type="entry name" value="SAM-dependent_MTases_sf"/>
</dbReference>
<accession>A0AA37SWX8</accession>